<dbReference type="GO" id="GO:0018104">
    <property type="term" value="P:peptidoglycan-protein cross-linking"/>
    <property type="evidence" value="ECO:0007669"/>
    <property type="project" value="TreeGrafter"/>
</dbReference>
<evidence type="ECO:0000256" key="3">
    <source>
        <dbReference type="ARBA" id="ARBA00022679"/>
    </source>
</evidence>
<dbReference type="Gene3D" id="2.60.40.3710">
    <property type="match status" value="1"/>
</dbReference>
<keyword evidence="2" id="KW-1003">Cell membrane</keyword>
<keyword evidence="11 13" id="KW-0961">Cell wall biogenesis/degradation</keyword>
<comment type="pathway">
    <text evidence="12">Glycan biosynthesis.</text>
</comment>
<dbReference type="GO" id="GO:0005576">
    <property type="term" value="C:extracellular region"/>
    <property type="evidence" value="ECO:0007669"/>
    <property type="project" value="TreeGrafter"/>
</dbReference>
<dbReference type="AlphaFoldDB" id="L7FCX2"/>
<organism evidence="15 16">
    <name type="scientific">Streptomyces turgidiscabies (strain Car8)</name>
    <dbReference type="NCBI Taxonomy" id="698760"/>
    <lineage>
        <taxon>Bacteria</taxon>
        <taxon>Bacillati</taxon>
        <taxon>Actinomycetota</taxon>
        <taxon>Actinomycetes</taxon>
        <taxon>Kitasatosporales</taxon>
        <taxon>Streptomycetaceae</taxon>
        <taxon>Streptomyces</taxon>
    </lineage>
</organism>
<dbReference type="GO" id="GO:0016746">
    <property type="term" value="F:acyltransferase activity"/>
    <property type="evidence" value="ECO:0007669"/>
    <property type="project" value="UniProtKB-KW"/>
</dbReference>
<feature type="active site" description="Nucleophile" evidence="13">
    <location>
        <position position="393"/>
    </location>
</feature>
<keyword evidence="7" id="KW-0472">Membrane</keyword>
<dbReference type="CDD" id="cd16913">
    <property type="entry name" value="YkuD_like"/>
    <property type="match status" value="1"/>
</dbReference>
<feature type="domain" description="L,D-TPase catalytic" evidence="14">
    <location>
        <begin position="290"/>
        <end position="424"/>
    </location>
</feature>
<evidence type="ECO:0000256" key="1">
    <source>
        <dbReference type="ARBA" id="ARBA00004752"/>
    </source>
</evidence>
<evidence type="ECO:0000256" key="10">
    <source>
        <dbReference type="ARBA" id="ARBA00023315"/>
    </source>
</evidence>
<dbReference type="Proteomes" id="UP000010931">
    <property type="component" value="Unassembled WGS sequence"/>
</dbReference>
<dbReference type="InterPro" id="IPR050979">
    <property type="entry name" value="LD-transpeptidase"/>
</dbReference>
<dbReference type="InterPro" id="IPR005490">
    <property type="entry name" value="LD_TPept_cat_dom"/>
</dbReference>
<dbReference type="PANTHER" id="PTHR30582:SF2">
    <property type="entry name" value="L,D-TRANSPEPTIDASE YCIB-RELATED"/>
    <property type="match status" value="1"/>
</dbReference>
<dbReference type="PATRIC" id="fig|698760.3.peg.1919"/>
<dbReference type="GO" id="GO:0071555">
    <property type="term" value="P:cell wall organization"/>
    <property type="evidence" value="ECO:0007669"/>
    <property type="project" value="UniProtKB-UniRule"/>
</dbReference>
<evidence type="ECO:0000256" key="8">
    <source>
        <dbReference type="ARBA" id="ARBA00023139"/>
    </source>
</evidence>
<keyword evidence="6 13" id="KW-0573">Peptidoglycan synthesis</keyword>
<comment type="caution">
    <text evidence="15">The sequence shown here is derived from an EMBL/GenBank/DDBJ whole genome shotgun (WGS) entry which is preliminary data.</text>
</comment>
<evidence type="ECO:0000256" key="12">
    <source>
        <dbReference type="ARBA" id="ARBA00060592"/>
    </source>
</evidence>
<reference evidence="15 16" key="1">
    <citation type="journal article" date="2011" name="Plasmid">
        <title>Streptomyces turgidiscabies Car8 contains a modular pathogenicity island that shares virulence genes with other actinobacterial plant pathogens.</title>
        <authorList>
            <person name="Huguet-Tapia J.C."/>
            <person name="Badger J.H."/>
            <person name="Loria R."/>
            <person name="Pettis G.S."/>
        </authorList>
    </citation>
    <scope>NUCLEOTIDE SEQUENCE [LARGE SCALE GENOMIC DNA]</scope>
    <source>
        <strain evidence="15 16">Car8</strain>
    </source>
</reference>
<sequence length="454" mass="49346">MRRPGRRALSRRSSRRFSPLFCPERGSHSRFPRAGRVVGVSVRHVTGRARRARAGLAAVLTWAGLLAGAAGCTSEGVGGVDSVFGKPRAPLDVIRVSPDDGSRSVRPDNPLLVRVPSGRLESVKVVRAQDAQESEVAGRISEDGLSWRPDDARLALAARYTVDAVALDAHGRRSARHTTFTTYVPDERFIGYVVPENRATVGTGMIVSLEFNRGIRNRAAVERAIHVTAEPAVEIRPHWFGDDRIDFRPEEYWAPGTEVTVDLALRDVEGAPEVYGIQHKTFTFTVGRSQVSLVDAAAHTMEVRRDGALLATVPITAGAPKSTTYNGKMVVTEMLELTRMNGATVGFKKKDGRGEYDIPDVPHAMRLTTSGTFLHGNYWAPDAFGNTNVSHGCVGLKDVKGGSSDSPAGWFFDRSLVGDVVEVVHSKDKNVAPDNGLGGWNMDWKEWKAGTAVK</sequence>
<evidence type="ECO:0000256" key="2">
    <source>
        <dbReference type="ARBA" id="ARBA00022475"/>
    </source>
</evidence>
<evidence type="ECO:0000256" key="4">
    <source>
        <dbReference type="ARBA" id="ARBA00022729"/>
    </source>
</evidence>
<dbReference type="Gene3D" id="2.40.440.10">
    <property type="entry name" value="L,D-transpeptidase catalytic domain-like"/>
    <property type="match status" value="1"/>
</dbReference>
<keyword evidence="4" id="KW-0732">Signal</keyword>
<feature type="active site" description="Proton donor/acceptor" evidence="13">
    <location>
        <position position="375"/>
    </location>
</feature>
<name>L7FCX2_STRT8</name>
<proteinExistence type="predicted"/>
<evidence type="ECO:0000313" key="15">
    <source>
        <dbReference type="EMBL" id="ELP69403.1"/>
    </source>
</evidence>
<dbReference type="STRING" id="85558.T45_08735"/>
<keyword evidence="10" id="KW-0012">Acyltransferase</keyword>
<evidence type="ECO:0000256" key="7">
    <source>
        <dbReference type="ARBA" id="ARBA00023136"/>
    </source>
</evidence>
<dbReference type="Gene3D" id="2.60.40.3780">
    <property type="match status" value="1"/>
</dbReference>
<dbReference type="Pfam" id="PF03734">
    <property type="entry name" value="YkuD"/>
    <property type="match status" value="1"/>
</dbReference>
<keyword evidence="5 13" id="KW-0133">Cell shape</keyword>
<protein>
    <submittedName>
        <fullName evidence="15">ErfK/YbiS/YcfS/YnhG</fullName>
    </submittedName>
</protein>
<dbReference type="FunFam" id="2.40.440.10:FF:000005">
    <property type="entry name" value="L,D-transpeptidase 2"/>
    <property type="match status" value="1"/>
</dbReference>
<evidence type="ECO:0000256" key="5">
    <source>
        <dbReference type="ARBA" id="ARBA00022960"/>
    </source>
</evidence>
<keyword evidence="16" id="KW-1185">Reference proteome</keyword>
<dbReference type="GO" id="GO:0071972">
    <property type="term" value="F:peptidoglycan L,D-transpeptidase activity"/>
    <property type="evidence" value="ECO:0007669"/>
    <property type="project" value="TreeGrafter"/>
</dbReference>
<evidence type="ECO:0000256" key="6">
    <source>
        <dbReference type="ARBA" id="ARBA00022984"/>
    </source>
</evidence>
<dbReference type="PROSITE" id="PS52029">
    <property type="entry name" value="LD_TPASE"/>
    <property type="match status" value="1"/>
</dbReference>
<accession>L7FCX2</accession>
<dbReference type="EMBL" id="AEJB01000149">
    <property type="protein sequence ID" value="ELP69403.1"/>
    <property type="molecule type" value="Genomic_DNA"/>
</dbReference>
<dbReference type="UniPathway" id="UPA00219"/>
<evidence type="ECO:0000313" key="16">
    <source>
        <dbReference type="Proteomes" id="UP000010931"/>
    </source>
</evidence>
<evidence type="ECO:0000259" key="14">
    <source>
        <dbReference type="PROSITE" id="PS52029"/>
    </source>
</evidence>
<dbReference type="GO" id="GO:0008360">
    <property type="term" value="P:regulation of cell shape"/>
    <property type="evidence" value="ECO:0007669"/>
    <property type="project" value="UniProtKB-UniRule"/>
</dbReference>
<keyword evidence="9" id="KW-0449">Lipoprotein</keyword>
<comment type="pathway">
    <text evidence="1 13">Cell wall biogenesis; peptidoglycan biosynthesis.</text>
</comment>
<evidence type="ECO:0000256" key="9">
    <source>
        <dbReference type="ARBA" id="ARBA00023288"/>
    </source>
</evidence>
<keyword evidence="3" id="KW-0808">Transferase</keyword>
<gene>
    <name evidence="15" type="ORF">STRTUCAR8_07621</name>
</gene>
<dbReference type="Pfam" id="PF17964">
    <property type="entry name" value="Big_10"/>
    <property type="match status" value="1"/>
</dbReference>
<evidence type="ECO:0000256" key="13">
    <source>
        <dbReference type="PROSITE-ProRule" id="PRU01373"/>
    </source>
</evidence>
<dbReference type="InterPro" id="IPR041280">
    <property type="entry name" value="Big_10"/>
</dbReference>
<dbReference type="InterPro" id="IPR038063">
    <property type="entry name" value="Transpep_catalytic_dom"/>
</dbReference>
<dbReference type="PANTHER" id="PTHR30582">
    <property type="entry name" value="L,D-TRANSPEPTIDASE"/>
    <property type="match status" value="1"/>
</dbReference>
<dbReference type="FunFam" id="2.60.40.3780:FF:000001">
    <property type="entry name" value="L,D-transpeptidase 2"/>
    <property type="match status" value="1"/>
</dbReference>
<keyword evidence="8" id="KW-0564">Palmitate</keyword>
<evidence type="ECO:0000256" key="11">
    <source>
        <dbReference type="ARBA" id="ARBA00023316"/>
    </source>
</evidence>
<dbReference type="SUPFAM" id="SSF141523">
    <property type="entry name" value="L,D-transpeptidase catalytic domain-like"/>
    <property type="match status" value="1"/>
</dbReference>